<dbReference type="Proteomes" id="UP000307768">
    <property type="component" value="Unassembled WGS sequence"/>
</dbReference>
<reference evidence="1 2" key="1">
    <citation type="submission" date="2019-09" db="EMBL/GenBank/DDBJ databases">
        <title>Mumia zhuanghuii sp. nov. isolated from the intestinal contents of plateau pika (Ochotona curzoniae) in the Qinghai-Tibet plateau of China.</title>
        <authorList>
            <person name="Tian Z."/>
        </authorList>
    </citation>
    <scope>NUCLEOTIDE SEQUENCE [LARGE SCALE GENOMIC DNA]</scope>
    <source>
        <strain evidence="2">350</strain>
    </source>
</reference>
<protein>
    <submittedName>
        <fullName evidence="1">Alpha/beta fold hydrolase</fullName>
    </submittedName>
</protein>
<keyword evidence="1" id="KW-0378">Hydrolase</keyword>
<dbReference type="OrthoDB" id="3366509at2"/>
<evidence type="ECO:0000313" key="2">
    <source>
        <dbReference type="Proteomes" id="UP000307768"/>
    </source>
</evidence>
<accession>A0A5Q6S2Y9</accession>
<comment type="caution">
    <text evidence="1">The sequence shown here is derived from an EMBL/GenBank/DDBJ whole genome shotgun (WGS) entry which is preliminary data.</text>
</comment>
<gene>
    <name evidence="1" type="ORF">FE697_002175</name>
</gene>
<dbReference type="SUPFAM" id="SSF53474">
    <property type="entry name" value="alpha/beta-Hydrolases"/>
    <property type="match status" value="1"/>
</dbReference>
<dbReference type="EMBL" id="VDFQ02000001">
    <property type="protein sequence ID" value="KAA1424747.1"/>
    <property type="molecule type" value="Genomic_DNA"/>
</dbReference>
<evidence type="ECO:0000313" key="1">
    <source>
        <dbReference type="EMBL" id="KAA1424747.1"/>
    </source>
</evidence>
<dbReference type="GO" id="GO:0016787">
    <property type="term" value="F:hydrolase activity"/>
    <property type="evidence" value="ECO:0007669"/>
    <property type="project" value="UniProtKB-KW"/>
</dbReference>
<proteinExistence type="predicted"/>
<dbReference type="Gene3D" id="3.40.50.1820">
    <property type="entry name" value="alpha/beta hydrolase"/>
    <property type="match status" value="1"/>
</dbReference>
<name>A0A5Q6S2Y9_9ACTN</name>
<dbReference type="InterPro" id="IPR029058">
    <property type="entry name" value="AB_hydrolase_fold"/>
</dbReference>
<sequence>MHRVSTAARLLPVSVPRAASGAVLVLHGGAAREEGALVSPAQLSVLRMVPVARRLARAGRGRLAVYRLLNSRRGWDARLSPLADVRWALDQLRERHGTLPVALVGHSLGGRAALLSAGEPEVGVVVALAPWVYADDGTKVDPSGCRILAVHGSEDRVSDLGRTVRVMDALRRRTQAGLVLVEGGRHGMIRRRGRFEGLAADFVTAALLDRPPREDAVRAILSGAARVEV</sequence>
<organism evidence="1 2">
    <name type="scientific">Mumia zhuanghuii</name>
    <dbReference type="NCBI Taxonomy" id="2585211"/>
    <lineage>
        <taxon>Bacteria</taxon>
        <taxon>Bacillati</taxon>
        <taxon>Actinomycetota</taxon>
        <taxon>Actinomycetes</taxon>
        <taxon>Propionibacteriales</taxon>
        <taxon>Nocardioidaceae</taxon>
        <taxon>Mumia</taxon>
    </lineage>
</organism>
<dbReference type="AlphaFoldDB" id="A0A5Q6S2Y9"/>